<evidence type="ECO:0000313" key="1">
    <source>
        <dbReference type="Ensembl" id="ENSP00000419013.1"/>
    </source>
</evidence>
<dbReference type="VEuPathDB" id="HostDB:ENSG00000158525"/>
<reference evidence="1" key="5">
    <citation type="submission" date="2025-09" db="UniProtKB">
        <authorList>
            <consortium name="Ensembl"/>
        </authorList>
    </citation>
    <scope>IDENTIFICATION</scope>
</reference>
<dbReference type="EMBL" id="AC007938">
    <property type="status" value="NOT_ANNOTATED_CDS"/>
    <property type="molecule type" value="Genomic_DNA"/>
</dbReference>
<dbReference type="Antibodypedia" id="32057">
    <property type="antibodies" value="94 antibodies from 24 providers"/>
</dbReference>
<reference evidence="1" key="4">
    <citation type="submission" date="2025-08" db="UniProtKB">
        <authorList>
            <consortium name="Ensembl"/>
        </authorList>
    </citation>
    <scope>IDENTIFICATION</scope>
</reference>
<accession>A0A1D5RMQ7</accession>
<dbReference type="Ensembl" id="ENST00000497503.5">
    <property type="protein sequence ID" value="ENSP00000419013.1"/>
    <property type="gene ID" value="ENSG00000158525.16"/>
</dbReference>
<sequence length="8" mass="704">MQGTPGGG</sequence>
<reference evidence="1 2" key="3">
    <citation type="journal article" date="2004" name="Nature">
        <title>Finishing the euchromatic sequence of the human genome.</title>
        <authorList>
            <consortium name="International Human Genome Sequencing Consortium"/>
        </authorList>
    </citation>
    <scope>NUCLEOTIDE SEQUENCE [LARGE SCALE GENOMIC DNA]</scope>
</reference>
<name>A0A1D5RMQ7_HUMAN</name>
<dbReference type="HGNC" id="HGNC:15722">
    <property type="gene designation" value="CPA5"/>
</dbReference>
<organism evidence="1 2">
    <name type="scientific">Homo sapiens</name>
    <name type="common">Human</name>
    <dbReference type="NCBI Taxonomy" id="9606"/>
    <lineage>
        <taxon>Eukaryota</taxon>
        <taxon>Metazoa</taxon>
        <taxon>Chordata</taxon>
        <taxon>Craniata</taxon>
        <taxon>Vertebrata</taxon>
        <taxon>Euteleostomi</taxon>
        <taxon>Mammalia</taxon>
        <taxon>Eutheria</taxon>
        <taxon>Euarchontoglires</taxon>
        <taxon>Primates</taxon>
        <taxon>Haplorrhini</taxon>
        <taxon>Catarrhini</taxon>
        <taxon>Hominidae</taxon>
        <taxon>Homo</taxon>
    </lineage>
</organism>
<dbReference type="GeneTree" id="ENSGT00940000161666"/>
<reference evidence="1 2" key="1">
    <citation type="journal article" date="2001" name="Nature">
        <title>Initial sequencing and analysis of the human genome.</title>
        <authorList>
            <consortium name="International Human Genome Sequencing Consortium"/>
            <person name="Lander E.S."/>
            <person name="Linton L.M."/>
            <person name="Birren B."/>
            <person name="Nusbaum C."/>
            <person name="Zody M.C."/>
            <person name="Baldwin J."/>
            <person name="Devon K."/>
            <person name="Dewar K."/>
            <person name="Doyle M."/>
            <person name="FitzHugh W."/>
            <person name="Funke R."/>
            <person name="Gage D."/>
            <person name="Harris K."/>
            <person name="Heaford A."/>
            <person name="Howland J."/>
            <person name="Kann L."/>
            <person name="Lehoczky J."/>
            <person name="LeVine R."/>
            <person name="McEwan P."/>
            <person name="McKernan K."/>
            <person name="Meldrim J."/>
            <person name="Mesirov J.P."/>
            <person name="Miranda C."/>
            <person name="Morris W."/>
            <person name="Naylor J."/>
            <person name="Raymond C."/>
            <person name="Rosetti M."/>
            <person name="Santos R."/>
            <person name="Sheridan A."/>
            <person name="Sougnez C."/>
            <person name="Stange-Thomann N."/>
            <person name="Stojanovic N."/>
            <person name="Subramanian A."/>
            <person name="Wyman D."/>
            <person name="Rogers J."/>
            <person name="Sulston J."/>
            <person name="Ainscough R."/>
            <person name="Beck S."/>
            <person name="Bentley D."/>
            <person name="Burton J."/>
            <person name="Clee C."/>
            <person name="Carter N."/>
            <person name="Coulson A."/>
            <person name="Deadman R."/>
            <person name="Deloukas P."/>
            <person name="Dunham A."/>
            <person name="Dunham I."/>
            <person name="Durbin R."/>
            <person name="French L."/>
            <person name="Grafham D."/>
            <person name="Gregory S."/>
            <person name="Hubbard T."/>
            <person name="Humphray S."/>
            <person name="Hunt A."/>
            <person name="Jones M."/>
            <person name="Lloyd C."/>
            <person name="McMurray A."/>
            <person name="Matthews L."/>
            <person name="Mercer S."/>
            <person name="Milne S."/>
            <person name="Mullikin J.C."/>
            <person name="Mungall A."/>
            <person name="Plumb R."/>
            <person name="Ross M."/>
            <person name="Shownkeen R."/>
            <person name="Sims S."/>
            <person name="Waterston R.H."/>
            <person name="Wilson R.K."/>
            <person name="Hillier L.W."/>
            <person name="McPherson J.D."/>
            <person name="Marra M.A."/>
            <person name="Mardis E.R."/>
            <person name="Fulton L.A."/>
            <person name="Chinwalla A.T."/>
            <person name="Pepin K.H."/>
            <person name="Gish W.R."/>
            <person name="Chissoe S.L."/>
            <person name="Wendl M.C."/>
            <person name="Delehaunty K.D."/>
            <person name="Miner T.L."/>
            <person name="Delehaunty A."/>
            <person name="Kramer J.B."/>
            <person name="Cook L.L."/>
            <person name="Fulton R.S."/>
            <person name="Johnson D.L."/>
            <person name="Minx P.J."/>
            <person name="Clifton S.W."/>
            <person name="Hawkins T."/>
            <person name="Branscomb E."/>
            <person name="Predki P."/>
            <person name="Richardson P."/>
            <person name="Wenning S."/>
            <person name="Slezak T."/>
            <person name="Doggett N."/>
            <person name="Cheng J.F."/>
            <person name="Olsen A."/>
            <person name="Lucas S."/>
            <person name="Elkin C."/>
            <person name="Uberbacher E."/>
            <person name="Frazier M."/>
            <person name="Gibbs R.A."/>
            <person name="Muzny D.M."/>
            <person name="Scherer S.E."/>
            <person name="Bouck J.B."/>
            <person name="Sodergren E.J."/>
            <person name="Worley K.C."/>
            <person name="Rives C.M."/>
            <person name="Gorrell J.H."/>
            <person name="Metzker M.L."/>
            <person name="Naylor S.L."/>
            <person name="Kucherlapati R.S."/>
            <person name="Nelson D.L."/>
            <person name="Weinstock G.M."/>
            <person name="Sakaki Y."/>
            <person name="Fujiyama A."/>
            <person name="Hattori M."/>
            <person name="Yada T."/>
            <person name="Toyoda A."/>
            <person name="Itoh T."/>
            <person name="Kawagoe C."/>
            <person name="Watanabe H."/>
            <person name="Totoki Y."/>
            <person name="Taylor T."/>
            <person name="Weissenbach J."/>
            <person name="Heilig R."/>
            <person name="Saurin W."/>
            <person name="Artiguenave F."/>
            <person name="Brottier P."/>
            <person name="Bruls T."/>
            <person name="Pelletier E."/>
            <person name="Robert C."/>
            <person name="Wincker P."/>
            <person name="Smith D.R."/>
            <person name="Doucette-Stamm L."/>
            <person name="Rubenfield M."/>
            <person name="Weinstock K."/>
            <person name="Lee H.M."/>
            <person name="Dubois J."/>
            <person name="Rosenthal A."/>
            <person name="Platzer M."/>
            <person name="Nyakatura G."/>
            <person name="Taudien S."/>
            <person name="Rump A."/>
            <person name="Yang H."/>
            <person name="Yu J."/>
            <person name="Wang J."/>
            <person name="Huang G."/>
            <person name="Gu J."/>
            <person name="Hood L."/>
            <person name="Rowen L."/>
            <person name="Madan A."/>
            <person name="Qin S."/>
            <person name="Davis R.W."/>
            <person name="Federspiel N.A."/>
            <person name="Abola A.P."/>
            <person name="Proctor M.J."/>
            <person name="Myers R.M."/>
            <person name="Schmutz J."/>
            <person name="Dickson M."/>
            <person name="Grimwood J."/>
            <person name="Cox D.R."/>
            <person name="Olson M.V."/>
            <person name="Kaul R."/>
            <person name="Raymond C."/>
            <person name="Shimizu N."/>
            <person name="Kawasaki K."/>
            <person name="Minoshima S."/>
            <person name="Evans G.A."/>
            <person name="Athanasiou M."/>
            <person name="Schultz R."/>
            <person name="Roe B.A."/>
            <person name="Chen F."/>
            <person name="Pan H."/>
            <person name="Ramser J."/>
            <person name="Lehrach H."/>
            <person name="Reinhardt R."/>
            <person name="McCombie W.R."/>
            <person name="de la Bastide M."/>
            <person name="Dedhia N."/>
            <person name="Blocker H."/>
            <person name="Hornischer K."/>
            <person name="Nordsiek G."/>
            <person name="Agarwala R."/>
            <person name="Aravind L."/>
            <person name="Bailey J.A."/>
            <person name="Bateman A."/>
            <person name="Batzoglou S."/>
            <person name="Birney E."/>
            <person name="Bork P."/>
            <person name="Brown D.G."/>
            <person name="Burge C.B."/>
            <person name="Cerutti L."/>
            <person name="Chen H.C."/>
            <person name="Church D."/>
            <person name="Clamp M."/>
            <person name="Copley R.R."/>
            <person name="Doerks T."/>
            <person name="Eddy S.R."/>
            <person name="Eichler E.E."/>
            <person name="Furey T.S."/>
            <person name="Galagan J."/>
            <person name="Gilbert J.G."/>
            <person name="Harmon C."/>
            <person name="Hayashizaki Y."/>
            <person name="Haussler D."/>
            <person name="Hermjakob H."/>
            <person name="Hokamp K."/>
            <person name="Jang W."/>
            <person name="Johnson L.S."/>
            <person name="Jones T.A."/>
            <person name="Kasif S."/>
            <person name="Kaspryzk A."/>
            <person name="Kennedy S."/>
            <person name="Kent W.J."/>
            <person name="Kitts P."/>
            <person name="Koonin E.V."/>
            <person name="Korf I."/>
            <person name="Kulp D."/>
            <person name="Lancet D."/>
            <person name="Lowe T.M."/>
            <person name="McLysaght A."/>
            <person name="Mikkelsen T."/>
            <person name="Moran J.V."/>
            <person name="Mulder N."/>
            <person name="Pollara V.J."/>
            <person name="Ponting C.P."/>
            <person name="Schuler G."/>
            <person name="Schultz J."/>
            <person name="Slater G."/>
            <person name="Smit A.F."/>
            <person name="Stupka E."/>
            <person name="Szustakowski J."/>
            <person name="Thierry-Mieg D."/>
            <person name="Thierry-Mieg J."/>
            <person name="Wagner L."/>
            <person name="Wallis J."/>
            <person name="Wheeler R."/>
            <person name="Williams A."/>
            <person name="Wolf Y.I."/>
            <person name="Wolfe K.H."/>
            <person name="Yang S.P."/>
            <person name="Yeh R.F."/>
            <person name="Collins F."/>
            <person name="Guyer M.S."/>
            <person name="Peterson J."/>
            <person name="Felsenfeld A."/>
            <person name="Wetterstrand K.A."/>
            <person name="Patrinos A."/>
            <person name="Morgan M.J."/>
            <person name="de Jong P."/>
            <person name="Catanese J.J."/>
            <person name="Osoegawa K."/>
            <person name="Shizuya H."/>
            <person name="Choi S."/>
            <person name="Chen Y.J."/>
        </authorList>
    </citation>
    <scope>NUCLEOTIDE SEQUENCE [LARGE SCALE GENOMIC DNA]</scope>
</reference>
<feature type="non-terminal residue" evidence="1">
    <location>
        <position position="8"/>
    </location>
</feature>
<dbReference type="Proteomes" id="UP000005640">
    <property type="component" value="Chromosome 7"/>
</dbReference>
<dbReference type="OpenTargets" id="ENSG00000158525"/>
<dbReference type="OrthoDB" id="3626597at2759"/>
<reference evidence="1 2" key="2">
    <citation type="journal article" date="2003" name="Nature">
        <title>The DNA sequence of human chromosome 7.</title>
        <authorList>
            <person name="Hillier L.W."/>
            <person name="Fulton R.S."/>
            <person name="Fulton L.A."/>
            <person name="Graves T.A."/>
            <person name="Pepin K.H."/>
            <person name="Wagner-McPherson C."/>
            <person name="Layman D."/>
            <person name="Maas J."/>
            <person name="Jaeger S."/>
            <person name="Walker R."/>
            <person name="Wylie K."/>
            <person name="Sekhon M."/>
            <person name="Becker M.C."/>
            <person name="O'Laughlin M.D."/>
            <person name="Schaller M.E."/>
            <person name="Fewell G.A."/>
            <person name="Delehaunty K.D."/>
            <person name="Miner T.L."/>
            <person name="Nash W.E."/>
            <person name="Cordes M."/>
            <person name="Du H."/>
            <person name="Sun H."/>
            <person name="Edwards J."/>
            <person name="Bradshaw-Cordum H."/>
            <person name="Ali J."/>
            <person name="Andrews S."/>
            <person name="Isak A."/>
            <person name="Vanbrunt A."/>
            <person name="Nguyen C."/>
            <person name="Du F."/>
            <person name="Lamar B."/>
            <person name="Courtney L."/>
            <person name="Kalicki J."/>
            <person name="Ozersky P."/>
            <person name="Bielicki L."/>
            <person name="Scott K."/>
            <person name="Holmes A."/>
            <person name="Harkins R."/>
            <person name="Harris A."/>
            <person name="Strong C.M."/>
            <person name="Hou S."/>
            <person name="Tomlinson C."/>
            <person name="Dauphin-Kohlberg S."/>
            <person name="Kozlowicz-Reilly A."/>
            <person name="Leonard S."/>
            <person name="Rohlfing T."/>
            <person name="Rock S.M."/>
            <person name="Tin-Wollam A.M."/>
            <person name="Abbott A."/>
            <person name="Minx P."/>
            <person name="Maupin R."/>
            <person name="Strowmatt C."/>
            <person name="Latreille P."/>
            <person name="Miller N."/>
            <person name="Johnson D."/>
            <person name="Murray J."/>
            <person name="Woessner J.P."/>
            <person name="Wendl M.C."/>
            <person name="Yang S.P."/>
            <person name="Schultz B.R."/>
            <person name="Wallis J.W."/>
            <person name="Spieth J."/>
            <person name="Bieri T.A."/>
            <person name="Nelson J.O."/>
            <person name="Berkowicz N."/>
            <person name="Wohldmann P.E."/>
            <person name="Cook L.L."/>
            <person name="Hickenbotham M.T."/>
            <person name="Eldred J."/>
            <person name="Williams D."/>
            <person name="Bedell J.A."/>
            <person name="Mardis E.R."/>
            <person name="Clifton S.W."/>
            <person name="Chissoe S.L."/>
            <person name="Marra M.A."/>
            <person name="Raymond C."/>
            <person name="Haugen E."/>
            <person name="Gillett W."/>
            <person name="Zhou Y."/>
            <person name="James R."/>
            <person name="Phelps K."/>
            <person name="Iadanoto S."/>
            <person name="Bubb K."/>
            <person name="Simms E."/>
            <person name="Levy R."/>
            <person name="Clendenning J."/>
            <person name="Kaul R."/>
            <person name="Kent W.J."/>
            <person name="Furey T.S."/>
            <person name="Baertsch R.A."/>
            <person name="Brent M.R."/>
            <person name="Keibler E."/>
            <person name="Flicek P."/>
            <person name="Bork P."/>
            <person name="Suyama M."/>
            <person name="Bailey J.A."/>
            <person name="Portnoy M.E."/>
            <person name="Torrents D."/>
            <person name="Chinwalla A.T."/>
            <person name="Gish W.R."/>
            <person name="Eddy S.R."/>
            <person name="McPherson J.D."/>
            <person name="Olson M.V."/>
            <person name="Eichler E.E."/>
            <person name="Green E.D."/>
            <person name="Waterston R.H."/>
            <person name="Wilson R.K."/>
        </authorList>
    </citation>
    <scope>NUCLEOTIDE SEQUENCE [LARGE SCALE GENOMIC DNA]</scope>
</reference>
<keyword evidence="2" id="KW-1185">Reference proteome</keyword>
<evidence type="ECO:0000313" key="2">
    <source>
        <dbReference type="Proteomes" id="UP000005640"/>
    </source>
</evidence>
<dbReference type="Bgee" id="ENSG00000158525">
    <property type="expression patterns" value="Expressed in male germ line stem cell (sensu Vertebrata) in testis and 107 other cell types or tissues"/>
</dbReference>
<dbReference type="EMBL" id="KF495711">
    <property type="status" value="NOT_ANNOTATED_CDS"/>
    <property type="molecule type" value="Genomic_DNA"/>
</dbReference>
<protein>
    <submittedName>
        <fullName evidence="1">Carboxypeptidase A5</fullName>
    </submittedName>
</protein>
<dbReference type="ExpressionAtlas" id="A0A1D5RMQ7">
    <property type="expression patterns" value="baseline and differential"/>
</dbReference>
<proteinExistence type="predicted"/>
<gene>
    <name evidence="1" type="primary">CPA5</name>
</gene>